<reference evidence="2 3" key="1">
    <citation type="submission" date="2020-04" db="EMBL/GenBank/DDBJ databases">
        <title>Novosphingobium sp. TW-4 isolated from soil.</title>
        <authorList>
            <person name="Dahal R.H."/>
            <person name="Chaudhary D.K."/>
        </authorList>
    </citation>
    <scope>NUCLEOTIDE SEQUENCE [LARGE SCALE GENOMIC DNA]</scope>
    <source>
        <strain evidence="2 3">TW-4</strain>
    </source>
</reference>
<keyword evidence="1" id="KW-1133">Transmembrane helix</keyword>
<protein>
    <submittedName>
        <fullName evidence="2">Uncharacterized protein</fullName>
    </submittedName>
</protein>
<proteinExistence type="predicted"/>
<dbReference type="Proteomes" id="UP000583556">
    <property type="component" value="Unassembled WGS sequence"/>
</dbReference>
<keyword evidence="1" id="KW-0472">Membrane</keyword>
<dbReference type="EMBL" id="JABBGM010000006">
    <property type="protein sequence ID" value="NML94801.1"/>
    <property type="molecule type" value="Genomic_DNA"/>
</dbReference>
<sequence>METEQPEWLRVQNENKRRSRNLTKATFFAYLTLALIGCPIILIGTPLSPIEVAIFSIWFALVFIVAVFIIRPRTRVGSVSRYTCNIIATMTAIVSSLGCLAAIAR</sequence>
<evidence type="ECO:0000313" key="2">
    <source>
        <dbReference type="EMBL" id="NML94801.1"/>
    </source>
</evidence>
<keyword evidence="3" id="KW-1185">Reference proteome</keyword>
<feature type="transmembrane region" description="Helical" evidence="1">
    <location>
        <begin position="25"/>
        <end position="44"/>
    </location>
</feature>
<evidence type="ECO:0000256" key="1">
    <source>
        <dbReference type="SAM" id="Phobius"/>
    </source>
</evidence>
<dbReference type="AlphaFoldDB" id="A0A7Y0BRX7"/>
<feature type="transmembrane region" description="Helical" evidence="1">
    <location>
        <begin position="50"/>
        <end position="70"/>
    </location>
</feature>
<evidence type="ECO:0000313" key="3">
    <source>
        <dbReference type="Proteomes" id="UP000583556"/>
    </source>
</evidence>
<feature type="transmembrane region" description="Helical" evidence="1">
    <location>
        <begin position="82"/>
        <end position="104"/>
    </location>
</feature>
<comment type="caution">
    <text evidence="2">The sequence shown here is derived from an EMBL/GenBank/DDBJ whole genome shotgun (WGS) entry which is preliminary data.</text>
</comment>
<gene>
    <name evidence="2" type="ORF">HHL27_14095</name>
</gene>
<name>A0A7Y0BRX7_9SPHN</name>
<accession>A0A7Y0BRX7</accession>
<keyword evidence="1" id="KW-0812">Transmembrane</keyword>
<organism evidence="2 3">
    <name type="scientific">Novosphingobium olei</name>
    <dbReference type="NCBI Taxonomy" id="2728851"/>
    <lineage>
        <taxon>Bacteria</taxon>
        <taxon>Pseudomonadati</taxon>
        <taxon>Pseudomonadota</taxon>
        <taxon>Alphaproteobacteria</taxon>
        <taxon>Sphingomonadales</taxon>
        <taxon>Sphingomonadaceae</taxon>
        <taxon>Novosphingobium</taxon>
    </lineage>
</organism>
<dbReference type="RefSeq" id="WP_169494086.1">
    <property type="nucleotide sequence ID" value="NZ_AP029021.1"/>
</dbReference>